<sequence>VLLVFGKEDGQSDGFWWAAEKLGYRCTIAGTPENALETYLKYQYDVVIIDARSANHNCFDAEALCRSIKATKASEFTVLVAVTKR</sequence>
<gene>
    <name evidence="2" type="ORF">GSLYS_00000608001</name>
</gene>
<evidence type="ECO:0000313" key="3">
    <source>
        <dbReference type="Proteomes" id="UP001497497"/>
    </source>
</evidence>
<organism evidence="2 3">
    <name type="scientific">Lymnaea stagnalis</name>
    <name type="common">Great pond snail</name>
    <name type="synonym">Helix stagnalis</name>
    <dbReference type="NCBI Taxonomy" id="6523"/>
    <lineage>
        <taxon>Eukaryota</taxon>
        <taxon>Metazoa</taxon>
        <taxon>Spiralia</taxon>
        <taxon>Lophotrochozoa</taxon>
        <taxon>Mollusca</taxon>
        <taxon>Gastropoda</taxon>
        <taxon>Heterobranchia</taxon>
        <taxon>Euthyneura</taxon>
        <taxon>Panpulmonata</taxon>
        <taxon>Hygrophila</taxon>
        <taxon>Lymnaeoidea</taxon>
        <taxon>Lymnaeidae</taxon>
        <taxon>Lymnaea</taxon>
    </lineage>
</organism>
<reference evidence="2 3" key="1">
    <citation type="submission" date="2024-04" db="EMBL/GenBank/DDBJ databases">
        <authorList>
            <consortium name="Genoscope - CEA"/>
            <person name="William W."/>
        </authorList>
    </citation>
    <scope>NUCLEOTIDE SEQUENCE [LARGE SCALE GENOMIC DNA]</scope>
</reference>
<dbReference type="SUPFAM" id="SSF52172">
    <property type="entry name" value="CheY-like"/>
    <property type="match status" value="1"/>
</dbReference>
<evidence type="ECO:0000259" key="1">
    <source>
        <dbReference type="Pfam" id="PF23198"/>
    </source>
</evidence>
<dbReference type="Gene3D" id="3.40.50.2300">
    <property type="match status" value="1"/>
</dbReference>
<comment type="caution">
    <text evidence="2">The sequence shown here is derived from an EMBL/GenBank/DDBJ whole genome shotgun (WGS) entry which is preliminary data.</text>
</comment>
<dbReference type="Proteomes" id="UP001497497">
    <property type="component" value="Unassembled WGS sequence"/>
</dbReference>
<feature type="domain" description="PDE8-like REC N-terminal" evidence="1">
    <location>
        <begin position="1"/>
        <end position="85"/>
    </location>
</feature>
<protein>
    <recommendedName>
        <fullName evidence="1">PDE8-like REC N-terminal domain-containing protein</fullName>
    </recommendedName>
</protein>
<feature type="non-terminal residue" evidence="2">
    <location>
        <position position="1"/>
    </location>
</feature>
<accession>A0AAV2GZB8</accession>
<dbReference type="InterPro" id="IPR057304">
    <property type="entry name" value="PDE8-like_REC_N"/>
</dbReference>
<dbReference type="Pfam" id="PF23198">
    <property type="entry name" value="PDE8A_N"/>
    <property type="match status" value="1"/>
</dbReference>
<dbReference type="InterPro" id="IPR011006">
    <property type="entry name" value="CheY-like_superfamily"/>
</dbReference>
<proteinExistence type="predicted"/>
<evidence type="ECO:0000313" key="2">
    <source>
        <dbReference type="EMBL" id="CAL1526431.1"/>
    </source>
</evidence>
<dbReference type="EMBL" id="CAXITT010000005">
    <property type="protein sequence ID" value="CAL1526431.1"/>
    <property type="molecule type" value="Genomic_DNA"/>
</dbReference>
<dbReference type="AlphaFoldDB" id="A0AAV2GZB8"/>
<name>A0AAV2GZB8_LYMST</name>
<keyword evidence="3" id="KW-1185">Reference proteome</keyword>